<keyword evidence="3" id="KW-0808">Transferase</keyword>
<feature type="transmembrane region" description="Helical" evidence="1">
    <location>
        <begin position="172"/>
        <end position="188"/>
    </location>
</feature>
<feature type="transmembrane region" description="Helical" evidence="1">
    <location>
        <begin position="270"/>
        <end position="290"/>
    </location>
</feature>
<dbReference type="EMBL" id="CP091092">
    <property type="protein sequence ID" value="WFN35875.1"/>
    <property type="molecule type" value="Genomic_DNA"/>
</dbReference>
<evidence type="ECO:0000256" key="1">
    <source>
        <dbReference type="SAM" id="Phobius"/>
    </source>
</evidence>
<keyword evidence="1" id="KW-0472">Membrane</keyword>
<feature type="transmembrane region" description="Helical" evidence="1">
    <location>
        <begin position="81"/>
        <end position="100"/>
    </location>
</feature>
<feature type="transmembrane region" description="Helical" evidence="1">
    <location>
        <begin position="239"/>
        <end position="258"/>
    </location>
</feature>
<evidence type="ECO:0000313" key="3">
    <source>
        <dbReference type="EMBL" id="WFN35875.1"/>
    </source>
</evidence>
<feature type="transmembrane region" description="Helical" evidence="1">
    <location>
        <begin position="12"/>
        <end position="34"/>
    </location>
</feature>
<keyword evidence="4" id="KW-1185">Reference proteome</keyword>
<sequence length="328" mass="37667">MDKRFTNNFDFLRFLAASCIIFSHSFALCLGYSNVFIFDWHLLIGQTGLAILLVISGYLILGSWERKPSLTTFFKKRILRIIPGLFASVLLVIFIIGPLVSDLGFSEYIAALLNPSTWASVPFYVNGTALGLFTTNPVTYVNAPLWAVPFEFFLYAIVALLGIAGLLSRKNSMIPFILLTVILWFLWYDNPALNKIRFALYFFIGAHLYLNRDKIEFKFPAVLVLWIPVLLSYNTQFMFIFAYIAIPYTVLWFAKYPTKRLKKFGKYGDFSFGMFIYAYPVQQTIIHFLPDIEIPVMILLSFTAAIPLAVFSWYAIEKHALSIKYKKN</sequence>
<dbReference type="GO" id="GO:0016747">
    <property type="term" value="F:acyltransferase activity, transferring groups other than amino-acyl groups"/>
    <property type="evidence" value="ECO:0007669"/>
    <property type="project" value="InterPro"/>
</dbReference>
<dbReference type="AlphaFoldDB" id="A0AAF0JLU6"/>
<dbReference type="Pfam" id="PF01757">
    <property type="entry name" value="Acyl_transf_3"/>
    <property type="match status" value="1"/>
</dbReference>
<gene>
    <name evidence="3" type="ORF">L1994_06825</name>
</gene>
<feature type="transmembrane region" description="Helical" evidence="1">
    <location>
        <begin position="296"/>
        <end position="316"/>
    </location>
</feature>
<reference evidence="3" key="1">
    <citation type="submission" date="2022-01" db="EMBL/GenBank/DDBJ databases">
        <title>Complete genome of Methanomicrobium antiquum DSM 21220.</title>
        <authorList>
            <person name="Chen S.-C."/>
            <person name="You Y.-T."/>
            <person name="Zhou Y.-Z."/>
            <person name="Lai M.-C."/>
        </authorList>
    </citation>
    <scope>NUCLEOTIDE SEQUENCE</scope>
    <source>
        <strain evidence="3">DSM 21220</strain>
    </source>
</reference>
<dbReference type="KEGG" id="manq:L1994_06825"/>
<dbReference type="RefSeq" id="WP_278098714.1">
    <property type="nucleotide sequence ID" value="NZ_CP091092.1"/>
</dbReference>
<evidence type="ECO:0000313" key="4">
    <source>
        <dbReference type="Proteomes" id="UP001218895"/>
    </source>
</evidence>
<dbReference type="InterPro" id="IPR002656">
    <property type="entry name" value="Acyl_transf_3_dom"/>
</dbReference>
<name>A0AAF0JLU6_9EURY</name>
<protein>
    <submittedName>
        <fullName evidence="3">Acyltransferase</fullName>
    </submittedName>
</protein>
<keyword evidence="3" id="KW-0012">Acyltransferase</keyword>
<keyword evidence="1" id="KW-0812">Transmembrane</keyword>
<dbReference type="GeneID" id="79950097"/>
<proteinExistence type="predicted"/>
<feature type="domain" description="Acyltransferase 3" evidence="2">
    <location>
        <begin position="8"/>
        <end position="316"/>
    </location>
</feature>
<evidence type="ECO:0000259" key="2">
    <source>
        <dbReference type="Pfam" id="PF01757"/>
    </source>
</evidence>
<feature type="transmembrane region" description="Helical" evidence="1">
    <location>
        <begin position="40"/>
        <end position="61"/>
    </location>
</feature>
<organism evidence="3 4">
    <name type="scientific">Methanomicrobium antiquum</name>
    <dbReference type="NCBI Taxonomy" id="487686"/>
    <lineage>
        <taxon>Archaea</taxon>
        <taxon>Methanobacteriati</taxon>
        <taxon>Methanobacteriota</taxon>
        <taxon>Stenosarchaea group</taxon>
        <taxon>Methanomicrobia</taxon>
        <taxon>Methanomicrobiales</taxon>
        <taxon>Methanomicrobiaceae</taxon>
        <taxon>Methanomicrobium</taxon>
    </lineage>
</organism>
<feature type="transmembrane region" description="Helical" evidence="1">
    <location>
        <begin position="146"/>
        <end position="167"/>
    </location>
</feature>
<keyword evidence="1" id="KW-1133">Transmembrane helix</keyword>
<dbReference type="Proteomes" id="UP001218895">
    <property type="component" value="Chromosome"/>
</dbReference>
<accession>A0AAF0JLU6</accession>